<proteinExistence type="predicted"/>
<evidence type="ECO:0000313" key="4">
    <source>
        <dbReference type="Proteomes" id="UP000436088"/>
    </source>
</evidence>
<sequence>MAISIVWLVMEAGVGIAVLVRCFVNEKGMETEIIHRLGNGFSRAPFATVVGITTYEYVVAMRAMSEAPAGASVDEEMPNLMYSPSGSATTGMSGGSSLGLQYKGAWCTPPRVFVDYQDEVVPHLEPGMLPSTVDPDAAGFAERGNKGPKRPVRISAWKLAKLDSADAMRAAARARASSSVLRSVDNRRMGDPDLSSSGNMSIRSSISTDTGANKEIKNDQRLSPLGNSFALSQGSRDGYETGTQSVSSFSSPSHIHETVTLSPLPQPQGGRFNIATSALDMPDRTFMSNARLPDTNNPVRPGPSASDERVMHKGGTVDPLLLSAPATSLLRDVKRTSVVWDQEAGRYVSVPVTATDARNRLSMQMGLPNSSGETSTQTRRAVFSTHESSLAARGPALQAEKLLYTGDSIFFGGPLLSVPVRDNLRSDKGLCSREAQENVGLNLPRESRFKRDSISNQLPVFVPGGFENNPAASGSVFK</sequence>
<dbReference type="AlphaFoldDB" id="A0A6A2YZG3"/>
<feature type="region of interest" description="Disordered" evidence="1">
    <location>
        <begin position="175"/>
        <end position="254"/>
    </location>
</feature>
<gene>
    <name evidence="3" type="ORF">F3Y22_tig00111105pilonHSYRG00129</name>
</gene>
<accession>A0A6A2YZG3</accession>
<feature type="chain" id="PRO_5025461921" evidence="2">
    <location>
        <begin position="18"/>
        <end position="478"/>
    </location>
</feature>
<organism evidence="3 4">
    <name type="scientific">Hibiscus syriacus</name>
    <name type="common">Rose of Sharon</name>
    <dbReference type="NCBI Taxonomy" id="106335"/>
    <lineage>
        <taxon>Eukaryota</taxon>
        <taxon>Viridiplantae</taxon>
        <taxon>Streptophyta</taxon>
        <taxon>Embryophyta</taxon>
        <taxon>Tracheophyta</taxon>
        <taxon>Spermatophyta</taxon>
        <taxon>Magnoliopsida</taxon>
        <taxon>eudicotyledons</taxon>
        <taxon>Gunneridae</taxon>
        <taxon>Pentapetalae</taxon>
        <taxon>rosids</taxon>
        <taxon>malvids</taxon>
        <taxon>Malvales</taxon>
        <taxon>Malvaceae</taxon>
        <taxon>Malvoideae</taxon>
        <taxon>Hibiscus</taxon>
    </lineage>
</organism>
<protein>
    <submittedName>
        <fullName evidence="3">Uncharacterized protein</fullName>
    </submittedName>
</protein>
<keyword evidence="4" id="KW-1185">Reference proteome</keyword>
<evidence type="ECO:0000313" key="3">
    <source>
        <dbReference type="EMBL" id="KAE8684649.1"/>
    </source>
</evidence>
<comment type="caution">
    <text evidence="3">The sequence shown here is derived from an EMBL/GenBank/DDBJ whole genome shotgun (WGS) entry which is preliminary data.</text>
</comment>
<feature type="signal peptide" evidence="2">
    <location>
        <begin position="1"/>
        <end position="17"/>
    </location>
</feature>
<keyword evidence="2" id="KW-0732">Signal</keyword>
<feature type="compositionally biased region" description="Polar residues" evidence="1">
    <location>
        <begin position="225"/>
        <end position="235"/>
    </location>
</feature>
<dbReference type="EMBL" id="VEPZ02001236">
    <property type="protein sequence ID" value="KAE8684649.1"/>
    <property type="molecule type" value="Genomic_DNA"/>
</dbReference>
<name>A0A6A2YZG3_HIBSY</name>
<reference evidence="3" key="1">
    <citation type="submission" date="2019-09" db="EMBL/GenBank/DDBJ databases">
        <title>Draft genome information of white flower Hibiscus syriacus.</title>
        <authorList>
            <person name="Kim Y.-M."/>
        </authorList>
    </citation>
    <scope>NUCLEOTIDE SEQUENCE [LARGE SCALE GENOMIC DNA]</scope>
    <source>
        <strain evidence="3">YM2019G1</strain>
    </source>
</reference>
<dbReference type="Proteomes" id="UP000436088">
    <property type="component" value="Unassembled WGS sequence"/>
</dbReference>
<feature type="compositionally biased region" description="Low complexity" evidence="1">
    <location>
        <begin position="195"/>
        <end position="207"/>
    </location>
</feature>
<evidence type="ECO:0000256" key="2">
    <source>
        <dbReference type="SAM" id="SignalP"/>
    </source>
</evidence>
<evidence type="ECO:0000256" key="1">
    <source>
        <dbReference type="SAM" id="MobiDB-lite"/>
    </source>
</evidence>